<reference evidence="1" key="1">
    <citation type="journal article" date="2014" name="Front. Microbiol.">
        <title>High frequency of phylogenetically diverse reductive dehalogenase-homologous genes in deep subseafloor sedimentary metagenomes.</title>
        <authorList>
            <person name="Kawai M."/>
            <person name="Futagami T."/>
            <person name="Toyoda A."/>
            <person name="Takaki Y."/>
            <person name="Nishi S."/>
            <person name="Hori S."/>
            <person name="Arai W."/>
            <person name="Tsubouchi T."/>
            <person name="Morono Y."/>
            <person name="Uchiyama I."/>
            <person name="Ito T."/>
            <person name="Fujiyama A."/>
            <person name="Inagaki F."/>
            <person name="Takami H."/>
        </authorList>
    </citation>
    <scope>NUCLEOTIDE SEQUENCE</scope>
    <source>
        <strain evidence="1">Expedition CK06-06</strain>
    </source>
</reference>
<feature type="non-terminal residue" evidence="1">
    <location>
        <position position="265"/>
    </location>
</feature>
<protein>
    <submittedName>
        <fullName evidence="1">Uncharacterized protein</fullName>
    </submittedName>
</protein>
<sequence>EYIFGGSGTASATWSGLSNDTVYSWYAKSDDGLSIVQSATWSFTTNYAPDVPINPTPSDGAIDINYSPTLSVDVFDNDGDDLTVSFYNASDDSLIDSELVIGGNGTAYVLWSGLLPGNIHSWYTIAYDGLNIGQSATWSFTTNYAPDAPTNPTPNDGATDISDDPTLSVDVFDFDVDIMNVSFYDASDDSLIDSELVLGGSGTASIIWTGLLSDTPYSWYAISDDGLSAIQSATWSFTTAIWIANHLPEVTNPIPSNGATDIGDD</sequence>
<organism evidence="1">
    <name type="scientific">marine sediment metagenome</name>
    <dbReference type="NCBI Taxonomy" id="412755"/>
    <lineage>
        <taxon>unclassified sequences</taxon>
        <taxon>metagenomes</taxon>
        <taxon>ecological metagenomes</taxon>
    </lineage>
</organism>
<gene>
    <name evidence="1" type="ORF">S03H2_47541</name>
</gene>
<proteinExistence type="predicted"/>
<evidence type="ECO:0000313" key="1">
    <source>
        <dbReference type="EMBL" id="GAH72527.1"/>
    </source>
</evidence>
<name>X1HSU7_9ZZZZ</name>
<comment type="caution">
    <text evidence="1">The sequence shown here is derived from an EMBL/GenBank/DDBJ whole genome shotgun (WGS) entry which is preliminary data.</text>
</comment>
<accession>X1HSU7</accession>
<feature type="non-terminal residue" evidence="1">
    <location>
        <position position="1"/>
    </location>
</feature>
<dbReference type="AlphaFoldDB" id="X1HSU7"/>
<dbReference type="EMBL" id="BARU01029919">
    <property type="protein sequence ID" value="GAH72527.1"/>
    <property type="molecule type" value="Genomic_DNA"/>
</dbReference>